<name>A0A368QCL4_SETIT</name>
<reference evidence="3" key="1">
    <citation type="journal article" date="2012" name="Nat. Biotechnol.">
        <title>Reference genome sequence of the model plant Setaria.</title>
        <authorList>
            <person name="Bennetzen J.L."/>
            <person name="Schmutz J."/>
            <person name="Wang H."/>
            <person name="Percifield R."/>
            <person name="Hawkins J."/>
            <person name="Pontaroli A.C."/>
            <person name="Estep M."/>
            <person name="Feng L."/>
            <person name="Vaughn J.N."/>
            <person name="Grimwood J."/>
            <person name="Jenkins J."/>
            <person name="Barry K."/>
            <person name="Lindquist E."/>
            <person name="Hellsten U."/>
            <person name="Deshpande S."/>
            <person name="Wang X."/>
            <person name="Wu X."/>
            <person name="Mitros T."/>
            <person name="Triplett J."/>
            <person name="Yang X."/>
            <person name="Ye C.Y."/>
            <person name="Mauro-Herrera M."/>
            <person name="Wang L."/>
            <person name="Li P."/>
            <person name="Sharma M."/>
            <person name="Sharma R."/>
            <person name="Ronald P.C."/>
            <person name="Panaud O."/>
            <person name="Kellogg E.A."/>
            <person name="Brutnell T.P."/>
            <person name="Doust A.N."/>
            <person name="Tuskan G.A."/>
            <person name="Rokhsar D."/>
            <person name="Devos K.M."/>
        </authorList>
    </citation>
    <scope>NUCLEOTIDE SEQUENCE [LARGE SCALE GENOMIC DNA]</scope>
    <source>
        <strain evidence="3">Yugu1</strain>
    </source>
</reference>
<dbReference type="EMBL" id="CM003530">
    <property type="protein sequence ID" value="RCV15679.1"/>
    <property type="molecule type" value="Genomic_DNA"/>
</dbReference>
<protein>
    <submittedName>
        <fullName evidence="3">Uncharacterized protein</fullName>
    </submittedName>
</protein>
<dbReference type="AlphaFoldDB" id="A0A368QCL4"/>
<evidence type="ECO:0000313" key="3">
    <source>
        <dbReference type="EMBL" id="RCV15679.1"/>
    </source>
</evidence>
<proteinExistence type="predicted"/>
<feature type="region of interest" description="Disordered" evidence="1">
    <location>
        <begin position="55"/>
        <end position="209"/>
    </location>
</feature>
<organism evidence="3">
    <name type="scientific">Setaria italica</name>
    <name type="common">Foxtail millet</name>
    <name type="synonym">Panicum italicum</name>
    <dbReference type="NCBI Taxonomy" id="4555"/>
    <lineage>
        <taxon>Eukaryota</taxon>
        <taxon>Viridiplantae</taxon>
        <taxon>Streptophyta</taxon>
        <taxon>Embryophyta</taxon>
        <taxon>Tracheophyta</taxon>
        <taxon>Spermatophyta</taxon>
        <taxon>Magnoliopsida</taxon>
        <taxon>Liliopsida</taxon>
        <taxon>Poales</taxon>
        <taxon>Poaceae</taxon>
        <taxon>PACMAD clade</taxon>
        <taxon>Panicoideae</taxon>
        <taxon>Panicodae</taxon>
        <taxon>Paniceae</taxon>
        <taxon>Cenchrinae</taxon>
        <taxon>Setaria</taxon>
    </lineage>
</organism>
<feature type="chain" id="PRO_5016875718" evidence="2">
    <location>
        <begin position="22"/>
        <end position="209"/>
    </location>
</feature>
<feature type="compositionally biased region" description="Basic and acidic residues" evidence="1">
    <location>
        <begin position="105"/>
        <end position="177"/>
    </location>
</feature>
<keyword evidence="2" id="KW-0732">Signal</keyword>
<dbReference type="KEGG" id="sita:101762824"/>
<gene>
    <name evidence="3" type="ORF">SETIT_3G076700v2</name>
</gene>
<feature type="signal peptide" evidence="2">
    <location>
        <begin position="1"/>
        <end position="21"/>
    </location>
</feature>
<dbReference type="OrthoDB" id="692938at2759"/>
<sequence length="209" mass="22923">MASAVVFSATILLLAVAVVFASVSCASHPLTAAEATDHAITKEKSNLLQVHSDYDKEMEEAKATRGQRGSATEKMTNLVSAEEEGKKTGSYWGKARKLDDDDDSDHGSDSDRDQDHDSDSDHDHDHDSDSDHDHDSDSDQAHDHDSDSDHDHDRDHDSDSDHDHDSDSDHDHDHDSDSGNNDDDDHNSKNERKKKHAAQGRKGAPGGKQ</sequence>
<feature type="compositionally biased region" description="Polar residues" evidence="1">
    <location>
        <begin position="67"/>
        <end position="79"/>
    </location>
</feature>
<reference evidence="3" key="2">
    <citation type="submission" date="2015-07" db="EMBL/GenBank/DDBJ databases">
        <authorList>
            <person name="Noorani M."/>
        </authorList>
    </citation>
    <scope>NUCLEOTIDE SEQUENCE</scope>
    <source>
        <strain evidence="3">Yugu1</strain>
    </source>
</reference>
<accession>A0A368QCL4</accession>
<evidence type="ECO:0000256" key="2">
    <source>
        <dbReference type="SAM" id="SignalP"/>
    </source>
</evidence>
<evidence type="ECO:0000256" key="1">
    <source>
        <dbReference type="SAM" id="MobiDB-lite"/>
    </source>
</evidence>